<keyword evidence="1" id="KW-0460">Magnesium</keyword>
<proteinExistence type="predicted"/>
<dbReference type="PIRSF" id="PIRSF006162">
    <property type="entry name" value="PgpA"/>
    <property type="match status" value="1"/>
</dbReference>
<accession>S9R2P5</accession>
<keyword evidence="1" id="KW-0479">Metal-binding</keyword>
<dbReference type="InterPro" id="IPR007686">
    <property type="entry name" value="YutG/PgpA"/>
</dbReference>
<comment type="subcellular location">
    <subcellularLocation>
        <location evidence="1">Cell inner membrane</location>
        <topology evidence="1">Multi-pass membrane protein</topology>
    </subcellularLocation>
</comment>
<dbReference type="InterPro" id="IPR026037">
    <property type="entry name" value="PgpA"/>
</dbReference>
<organism evidence="4 5">
    <name type="scientific">Rubellimicrobium thermophilum DSM 16684</name>
    <dbReference type="NCBI Taxonomy" id="1123069"/>
    <lineage>
        <taxon>Bacteria</taxon>
        <taxon>Pseudomonadati</taxon>
        <taxon>Pseudomonadota</taxon>
        <taxon>Alphaproteobacteria</taxon>
        <taxon>Rhodobacterales</taxon>
        <taxon>Roseobacteraceae</taxon>
        <taxon>Rubellimicrobium</taxon>
    </lineage>
</organism>
<dbReference type="GO" id="GO:0009395">
    <property type="term" value="P:phospholipid catabolic process"/>
    <property type="evidence" value="ECO:0007669"/>
    <property type="project" value="UniProtKB-KW"/>
</dbReference>
<evidence type="ECO:0000256" key="1">
    <source>
        <dbReference type="PIRNR" id="PIRNR006162"/>
    </source>
</evidence>
<dbReference type="PANTHER" id="PTHR36305">
    <property type="entry name" value="PHOSPHATIDYLGLYCEROPHOSPHATASE A"/>
    <property type="match status" value="1"/>
</dbReference>
<dbReference type="STRING" id="1123069.ruthe_00976"/>
<gene>
    <name evidence="4" type="ORF">ruthe_00976</name>
</gene>
<dbReference type="GO" id="GO:0046872">
    <property type="term" value="F:metal ion binding"/>
    <property type="evidence" value="ECO:0007669"/>
    <property type="project" value="UniProtKB-KW"/>
</dbReference>
<sequence>MTSAMTPARLAVTVLGVGLLRPAPGSWGSLFACLLAGPLLWVGGPWLLLGAIAGAVALGLWAIPLAAPPHGVEDPPEVVIDELAGQWIALLPVGFGAWANGVGPGALWPGWIAAFLLFRLFDIWKPGPIRWADRRTGAWGVMLDDLFAGIAAAVGVVILAGLAHGVLMR</sequence>
<dbReference type="GO" id="GO:0006655">
    <property type="term" value="P:phosphatidylglycerol biosynthetic process"/>
    <property type="evidence" value="ECO:0007669"/>
    <property type="project" value="UniProtKB-UniPathway"/>
</dbReference>
<evidence type="ECO:0000313" key="5">
    <source>
        <dbReference type="Proteomes" id="UP000015346"/>
    </source>
</evidence>
<feature type="domain" description="YutG/PgpA" evidence="3">
    <location>
        <begin position="12"/>
        <end position="159"/>
    </location>
</feature>
<dbReference type="HOGENOM" id="CLU_103734_1_2_5"/>
<keyword evidence="1 2" id="KW-0812">Transmembrane</keyword>
<keyword evidence="1 4" id="KW-0378">Hydrolase</keyword>
<comment type="catalytic activity">
    <reaction evidence="1">
        <text>a 1,2-diacyl-sn-glycero-3-phospho-(1'-sn-glycero-3'-phosphate) + H2O = a 1,2-diacyl-sn-glycero-3-phospho-(1'-sn-glycerol) + phosphate</text>
        <dbReference type="Rhea" id="RHEA:33751"/>
        <dbReference type="ChEBI" id="CHEBI:15377"/>
        <dbReference type="ChEBI" id="CHEBI:43474"/>
        <dbReference type="ChEBI" id="CHEBI:60110"/>
        <dbReference type="ChEBI" id="CHEBI:64716"/>
        <dbReference type="EC" id="3.1.3.27"/>
    </reaction>
</comment>
<keyword evidence="1" id="KW-1208">Phospholipid metabolism</keyword>
<dbReference type="CDD" id="cd06971">
    <property type="entry name" value="PgpA"/>
    <property type="match status" value="1"/>
</dbReference>
<comment type="caution">
    <text evidence="4">The sequence shown here is derived from an EMBL/GenBank/DDBJ whole genome shotgun (WGS) entry which is preliminary data.</text>
</comment>
<dbReference type="PANTHER" id="PTHR36305:SF1">
    <property type="entry name" value="PHOSPHATIDYLGLYCEROPHOSPHATASE A"/>
    <property type="match status" value="1"/>
</dbReference>
<keyword evidence="1" id="KW-0997">Cell inner membrane</keyword>
<keyword evidence="1" id="KW-0595">Phospholipid degradation</keyword>
<evidence type="ECO:0000313" key="4">
    <source>
        <dbReference type="EMBL" id="EPX86167.1"/>
    </source>
</evidence>
<dbReference type="SUPFAM" id="SSF101307">
    <property type="entry name" value="YutG-like"/>
    <property type="match status" value="1"/>
</dbReference>
<dbReference type="PATRIC" id="fig|1123069.3.peg.947"/>
<keyword evidence="5" id="KW-1185">Reference proteome</keyword>
<feature type="transmembrane region" description="Helical" evidence="2">
    <location>
        <begin position="44"/>
        <end position="67"/>
    </location>
</feature>
<keyword evidence="1 2" id="KW-0472">Membrane</keyword>
<dbReference type="UniPathway" id="UPA00084">
    <property type="reaction ID" value="UER00504"/>
</dbReference>
<dbReference type="Pfam" id="PF04608">
    <property type="entry name" value="PgpA"/>
    <property type="match status" value="1"/>
</dbReference>
<comment type="function">
    <text evidence="1">Lipid phosphatase which dephosphorylates phosphatidylglycerophosphate (PGP) to phosphatidylglycerol (PG).</text>
</comment>
<keyword evidence="1" id="KW-1003">Cell membrane</keyword>
<dbReference type="Proteomes" id="UP000015346">
    <property type="component" value="Unassembled WGS sequence"/>
</dbReference>
<dbReference type="GO" id="GO:0008962">
    <property type="term" value="F:phosphatidylglycerophosphatase activity"/>
    <property type="evidence" value="ECO:0007669"/>
    <property type="project" value="UniProtKB-EC"/>
</dbReference>
<dbReference type="InterPro" id="IPR036681">
    <property type="entry name" value="PgpA-like_sf"/>
</dbReference>
<evidence type="ECO:0000256" key="2">
    <source>
        <dbReference type="SAM" id="Phobius"/>
    </source>
</evidence>
<name>S9R2P5_9RHOB</name>
<keyword evidence="2" id="KW-1133">Transmembrane helix</keyword>
<reference evidence="4 5" key="1">
    <citation type="journal article" date="2013" name="Stand. Genomic Sci.">
        <title>Genome sequence of the reddish-pigmented Rubellimicrobium thermophilum type strain (DSM 16684(T)), a member of the Roseobacter clade.</title>
        <authorList>
            <person name="Fiebig A."/>
            <person name="Riedel T."/>
            <person name="Gronow S."/>
            <person name="Petersen J."/>
            <person name="Klenk H.P."/>
            <person name="Goker M."/>
        </authorList>
    </citation>
    <scope>NUCLEOTIDE SEQUENCE [LARGE SCALE GENOMIC DNA]</scope>
    <source>
        <strain evidence="4 5">DSM 16684</strain>
    </source>
</reference>
<keyword evidence="1" id="KW-0442">Lipid degradation</keyword>
<dbReference type="EMBL" id="AOLV01000010">
    <property type="protein sequence ID" value="EPX86167.1"/>
    <property type="molecule type" value="Genomic_DNA"/>
</dbReference>
<dbReference type="EC" id="3.1.3.27" evidence="1"/>
<evidence type="ECO:0000259" key="3">
    <source>
        <dbReference type="Pfam" id="PF04608"/>
    </source>
</evidence>
<keyword evidence="1" id="KW-0443">Lipid metabolism</keyword>
<comment type="pathway">
    <text evidence="1">Phospholipid metabolism; phosphatidylglycerol biosynthesis; phosphatidylglycerol from CDP-diacylglycerol: step 2/2.</text>
</comment>
<dbReference type="GO" id="GO:0005886">
    <property type="term" value="C:plasma membrane"/>
    <property type="evidence" value="ECO:0007669"/>
    <property type="project" value="UniProtKB-SubCell"/>
</dbReference>
<dbReference type="AlphaFoldDB" id="S9R2P5"/>
<feature type="transmembrane region" description="Helical" evidence="2">
    <location>
        <begin position="145"/>
        <end position="167"/>
    </location>
</feature>
<comment type="cofactor">
    <cofactor evidence="1">
        <name>Mg(2+)</name>
        <dbReference type="ChEBI" id="CHEBI:18420"/>
    </cofactor>
</comment>
<protein>
    <recommendedName>
        <fullName evidence="1">Phosphatidylglycerophosphatase A</fullName>
        <ecNumber evidence="1">3.1.3.27</ecNumber>
    </recommendedName>
    <alternativeName>
        <fullName evidence="1">Phosphatidylglycerolphosphate phosphatase A</fullName>
    </alternativeName>
</protein>